<protein>
    <submittedName>
        <fullName evidence="1">Aspartate aminotransferase</fullName>
    </submittedName>
</protein>
<keyword evidence="2" id="KW-1185">Reference proteome</keyword>
<evidence type="ECO:0000313" key="2">
    <source>
        <dbReference type="Proteomes" id="UP000536711"/>
    </source>
</evidence>
<proteinExistence type="predicted"/>
<dbReference type="InterPro" id="IPR015422">
    <property type="entry name" value="PyrdxlP-dep_Trfase_small"/>
</dbReference>
<name>A0A8H4NBH5_9HYPO</name>
<sequence length="107" mass="11951">MSTNGCISSRAVTYLPQAPKFFDVLDDLWEPQTNPRGLINLGLAENALMQTELIEYINSTLHATSHAVTYGDGFTGSKRLKQAFCHFLNKHFRPAIPLVPKHLLITP</sequence>
<evidence type="ECO:0000313" key="1">
    <source>
        <dbReference type="EMBL" id="KAF4416244.1"/>
    </source>
</evidence>
<reference evidence="1 2" key="1">
    <citation type="submission" date="2020-01" db="EMBL/GenBank/DDBJ databases">
        <title>Identification and distribution of gene clusters putatively required for synthesis of sphingolipid metabolism inhibitors in phylogenetically diverse species of the filamentous fungus Fusarium.</title>
        <authorList>
            <person name="Kim H.-S."/>
            <person name="Busman M."/>
            <person name="Brown D.W."/>
            <person name="Divon H."/>
            <person name="Uhlig S."/>
            <person name="Proctor R.H."/>
        </authorList>
    </citation>
    <scope>NUCLEOTIDE SEQUENCE [LARGE SCALE GENOMIC DNA]</scope>
    <source>
        <strain evidence="1 2">NRRL 13308</strain>
    </source>
</reference>
<gene>
    <name evidence="1" type="ORF">FACUT_12745</name>
</gene>
<dbReference type="Proteomes" id="UP000536711">
    <property type="component" value="Unassembled WGS sequence"/>
</dbReference>
<dbReference type="InterPro" id="IPR015421">
    <property type="entry name" value="PyrdxlP-dep_Trfase_major"/>
</dbReference>
<comment type="caution">
    <text evidence="1">The sequence shown here is derived from an EMBL/GenBank/DDBJ whole genome shotgun (WGS) entry which is preliminary data.</text>
</comment>
<dbReference type="Gene3D" id="3.40.640.10">
    <property type="entry name" value="Type I PLP-dependent aspartate aminotransferase-like (Major domain)"/>
    <property type="match status" value="1"/>
</dbReference>
<keyword evidence="1" id="KW-0032">Aminotransferase</keyword>
<keyword evidence="1" id="KW-0808">Transferase</keyword>
<accession>A0A8H4NBH5</accession>
<dbReference type="GO" id="GO:0008483">
    <property type="term" value="F:transaminase activity"/>
    <property type="evidence" value="ECO:0007669"/>
    <property type="project" value="UniProtKB-KW"/>
</dbReference>
<organism evidence="1 2">
    <name type="scientific">Fusarium acutatum</name>
    <dbReference type="NCBI Taxonomy" id="78861"/>
    <lineage>
        <taxon>Eukaryota</taxon>
        <taxon>Fungi</taxon>
        <taxon>Dikarya</taxon>
        <taxon>Ascomycota</taxon>
        <taxon>Pezizomycotina</taxon>
        <taxon>Sordariomycetes</taxon>
        <taxon>Hypocreomycetidae</taxon>
        <taxon>Hypocreales</taxon>
        <taxon>Nectriaceae</taxon>
        <taxon>Fusarium</taxon>
        <taxon>Fusarium fujikuroi species complex</taxon>
    </lineage>
</organism>
<dbReference type="Gene3D" id="3.90.1150.10">
    <property type="entry name" value="Aspartate Aminotransferase, domain 1"/>
    <property type="match status" value="1"/>
</dbReference>
<dbReference type="EMBL" id="JAADJF010000475">
    <property type="protein sequence ID" value="KAF4416244.1"/>
    <property type="molecule type" value="Genomic_DNA"/>
</dbReference>
<dbReference type="AlphaFoldDB" id="A0A8H4NBH5"/>
<dbReference type="OrthoDB" id="7042322at2759"/>